<dbReference type="PROSITE" id="PS51704">
    <property type="entry name" value="GP_PDE"/>
    <property type="match status" value="1"/>
</dbReference>
<dbReference type="EMBL" id="JABBNU010000010">
    <property type="protein sequence ID" value="NMM49863.1"/>
    <property type="molecule type" value="Genomic_DNA"/>
</dbReference>
<dbReference type="Gene3D" id="3.20.20.190">
    <property type="entry name" value="Phosphatidylinositol (PI) phosphodiesterase"/>
    <property type="match status" value="1"/>
</dbReference>
<name>A0A848IZA3_9BACT</name>
<reference evidence="2 3" key="1">
    <citation type="submission" date="2020-04" db="EMBL/GenBank/DDBJ databases">
        <title>Flammeovirgaceae bacterium KN852 isolated from deep sea.</title>
        <authorList>
            <person name="Zhang D.-C."/>
        </authorList>
    </citation>
    <scope>NUCLEOTIDE SEQUENCE [LARGE SCALE GENOMIC DNA]</scope>
    <source>
        <strain evidence="2 3">KN852</strain>
    </source>
</reference>
<proteinExistence type="predicted"/>
<accession>A0A848IZA3</accession>
<gene>
    <name evidence="2" type="ORF">HH304_15755</name>
</gene>
<evidence type="ECO:0000313" key="3">
    <source>
        <dbReference type="Proteomes" id="UP000559010"/>
    </source>
</evidence>
<organism evidence="2 3">
    <name type="scientific">Marinigracilibium pacificum</name>
    <dbReference type="NCBI Taxonomy" id="2729599"/>
    <lineage>
        <taxon>Bacteria</taxon>
        <taxon>Pseudomonadati</taxon>
        <taxon>Bacteroidota</taxon>
        <taxon>Cytophagia</taxon>
        <taxon>Cytophagales</taxon>
        <taxon>Flammeovirgaceae</taxon>
        <taxon>Marinigracilibium</taxon>
    </lineage>
</organism>
<dbReference type="CDD" id="cd08567">
    <property type="entry name" value="GDPD_SpGDE_like"/>
    <property type="match status" value="1"/>
</dbReference>
<protein>
    <submittedName>
        <fullName evidence="2">Glycerophosphodiester phosphodiesterase</fullName>
    </submittedName>
</protein>
<dbReference type="AlphaFoldDB" id="A0A848IZA3"/>
<dbReference type="PANTHER" id="PTHR46211:SF14">
    <property type="entry name" value="GLYCEROPHOSPHODIESTER PHOSPHODIESTERASE"/>
    <property type="match status" value="1"/>
</dbReference>
<dbReference type="InterPro" id="IPR030395">
    <property type="entry name" value="GP_PDE_dom"/>
</dbReference>
<dbReference type="GO" id="GO:0008081">
    <property type="term" value="F:phosphoric diester hydrolase activity"/>
    <property type="evidence" value="ECO:0007669"/>
    <property type="project" value="InterPro"/>
</dbReference>
<keyword evidence="3" id="KW-1185">Reference proteome</keyword>
<evidence type="ECO:0000259" key="1">
    <source>
        <dbReference type="PROSITE" id="PS51704"/>
    </source>
</evidence>
<dbReference type="Proteomes" id="UP000559010">
    <property type="component" value="Unassembled WGS sequence"/>
</dbReference>
<comment type="caution">
    <text evidence="2">The sequence shown here is derived from an EMBL/GenBank/DDBJ whole genome shotgun (WGS) entry which is preliminary data.</text>
</comment>
<dbReference type="SUPFAM" id="SSF51695">
    <property type="entry name" value="PLC-like phosphodiesterases"/>
    <property type="match status" value="1"/>
</dbReference>
<sequence length="274" mass="31715">MDFDSQGHRGFRGKYPENTIQGFMKAIDTGVKTLEMDVVVTKDNQLIVSHEPYFSDEICVNFDGSDLENYSKEKYNIYSMTYDEVQKYDCGSKVHPRFPEQEKFRVVKPLLEEVIETSESYSMQNYSKELFYNIEIKSLPEGDSVFHPAPYQFAELLINKIKELDIDDRTYIQSFDKRALQAVKSIDPEIKTVLLVENIRGYKANIEELGFNPDVYSPEHTFVTKRMIGDLHKDGIKVIPWTVNESSEMKKLIEMGVDGIISDFPDILMEVLNK</sequence>
<feature type="domain" description="GP-PDE" evidence="1">
    <location>
        <begin position="3"/>
        <end position="272"/>
    </location>
</feature>
<dbReference type="GO" id="GO:0006629">
    <property type="term" value="P:lipid metabolic process"/>
    <property type="evidence" value="ECO:0007669"/>
    <property type="project" value="InterPro"/>
</dbReference>
<evidence type="ECO:0000313" key="2">
    <source>
        <dbReference type="EMBL" id="NMM49863.1"/>
    </source>
</evidence>
<dbReference type="PANTHER" id="PTHR46211">
    <property type="entry name" value="GLYCEROPHOSPHORYL DIESTER PHOSPHODIESTERASE"/>
    <property type="match status" value="1"/>
</dbReference>
<dbReference type="Pfam" id="PF03009">
    <property type="entry name" value="GDPD"/>
    <property type="match status" value="1"/>
</dbReference>
<dbReference type="InterPro" id="IPR017946">
    <property type="entry name" value="PLC-like_Pdiesterase_TIM-brl"/>
</dbReference>
<dbReference type="PROSITE" id="PS50007">
    <property type="entry name" value="PIPLC_X_DOMAIN"/>
    <property type="match status" value="1"/>
</dbReference>